<gene>
    <name evidence="8" type="ORF">DJ017_10550</name>
</gene>
<dbReference type="Proteomes" id="UP000249254">
    <property type="component" value="Unassembled WGS sequence"/>
</dbReference>
<keyword evidence="4 7" id="KW-1133">Transmembrane helix</keyword>
<comment type="similarity">
    <text evidence="2">Belongs to the TrbI/VirB10 family.</text>
</comment>
<protein>
    <submittedName>
        <fullName evidence="8">Conjugal transfer protein TraI</fullName>
    </submittedName>
</protein>
<evidence type="ECO:0000313" key="8">
    <source>
        <dbReference type="EMBL" id="RAK54937.1"/>
    </source>
</evidence>
<dbReference type="AlphaFoldDB" id="A0A328AK93"/>
<dbReference type="InterPro" id="IPR005498">
    <property type="entry name" value="T4SS_VirB10/TraB/TrbI"/>
</dbReference>
<sequence>MSAAAHPREREIAADLRLRAARPPVARLSRKVLLVGTATACVAIAGAVAYAMAARPGAASRPELYAVGGPPPERLAALPADYAAAPKLGPPLPGDLGKPILAAGAPAPTMGAAPSASPEQQRLVQEGEAARTSRLFANEAELRADPSPSNVGGEPVVGQGARAVLDGPVDRRTVSPDRLSAPASPYLLQAGSVIPAALVSGIRSDLPGQVLGQVTQDVFDSVTGRFLLIPQGSKLIGLYDSQIANGQRRVLLAWTRLILPNGKSLVLEKLPAGDAAGYAGLEDQVDRHWGALFGAATLSTILGVGAELGAGYRDSAILRALRLGTSDTFNQVGQQAVGRALSIPPTLTIRPGMPVRVLVAKDLVLEPYSG</sequence>
<comment type="subcellular location">
    <subcellularLocation>
        <location evidence="1">Membrane</location>
        <topology evidence="1">Single-pass membrane protein</topology>
    </subcellularLocation>
</comment>
<dbReference type="EMBL" id="QFYQ01000001">
    <property type="protein sequence ID" value="RAK54937.1"/>
    <property type="molecule type" value="Genomic_DNA"/>
</dbReference>
<dbReference type="RefSeq" id="WP_111528687.1">
    <property type="nucleotide sequence ID" value="NZ_JBHRSG010000004.1"/>
</dbReference>
<accession>A0A328AK93</accession>
<proteinExistence type="inferred from homology"/>
<keyword evidence="9" id="KW-1185">Reference proteome</keyword>
<dbReference type="Pfam" id="PF03743">
    <property type="entry name" value="TrbI"/>
    <property type="match status" value="1"/>
</dbReference>
<name>A0A328AK93_9CAUL</name>
<feature type="region of interest" description="Disordered" evidence="6">
    <location>
        <begin position="99"/>
        <end position="128"/>
    </location>
</feature>
<dbReference type="CDD" id="cd16429">
    <property type="entry name" value="VirB10"/>
    <property type="match status" value="1"/>
</dbReference>
<evidence type="ECO:0000256" key="1">
    <source>
        <dbReference type="ARBA" id="ARBA00004167"/>
    </source>
</evidence>
<evidence type="ECO:0000313" key="9">
    <source>
        <dbReference type="Proteomes" id="UP000249254"/>
    </source>
</evidence>
<evidence type="ECO:0000256" key="3">
    <source>
        <dbReference type="ARBA" id="ARBA00022692"/>
    </source>
</evidence>
<evidence type="ECO:0000256" key="4">
    <source>
        <dbReference type="ARBA" id="ARBA00022989"/>
    </source>
</evidence>
<dbReference type="GO" id="GO:0016020">
    <property type="term" value="C:membrane"/>
    <property type="evidence" value="ECO:0007669"/>
    <property type="project" value="UniProtKB-SubCell"/>
</dbReference>
<organism evidence="8 9">
    <name type="scientific">Phenylobacterium soli</name>
    <dbReference type="NCBI Taxonomy" id="2170551"/>
    <lineage>
        <taxon>Bacteria</taxon>
        <taxon>Pseudomonadati</taxon>
        <taxon>Pseudomonadota</taxon>
        <taxon>Alphaproteobacteria</taxon>
        <taxon>Caulobacterales</taxon>
        <taxon>Caulobacteraceae</taxon>
        <taxon>Phenylobacterium</taxon>
    </lineage>
</organism>
<comment type="caution">
    <text evidence="8">The sequence shown here is derived from an EMBL/GenBank/DDBJ whole genome shotgun (WGS) entry which is preliminary data.</text>
</comment>
<feature type="transmembrane region" description="Helical" evidence="7">
    <location>
        <begin position="32"/>
        <end position="53"/>
    </location>
</feature>
<keyword evidence="3 7" id="KW-0812">Transmembrane</keyword>
<evidence type="ECO:0000256" key="5">
    <source>
        <dbReference type="ARBA" id="ARBA00023136"/>
    </source>
</evidence>
<dbReference type="Gene3D" id="2.40.128.260">
    <property type="entry name" value="Type IV secretion system, VirB10/TraB/TrbI"/>
    <property type="match status" value="1"/>
</dbReference>
<dbReference type="InterPro" id="IPR042217">
    <property type="entry name" value="T4SS_VirB10/TrbI"/>
</dbReference>
<evidence type="ECO:0000256" key="2">
    <source>
        <dbReference type="ARBA" id="ARBA00010265"/>
    </source>
</evidence>
<dbReference type="OrthoDB" id="9807354at2"/>
<evidence type="ECO:0000256" key="6">
    <source>
        <dbReference type="SAM" id="MobiDB-lite"/>
    </source>
</evidence>
<evidence type="ECO:0000256" key="7">
    <source>
        <dbReference type="SAM" id="Phobius"/>
    </source>
</evidence>
<keyword evidence="5 7" id="KW-0472">Membrane</keyword>
<feature type="compositionally biased region" description="Low complexity" evidence="6">
    <location>
        <begin position="99"/>
        <end position="118"/>
    </location>
</feature>
<reference evidence="9" key="1">
    <citation type="submission" date="2018-05" db="EMBL/GenBank/DDBJ databases">
        <authorList>
            <person name="Li X."/>
        </authorList>
    </citation>
    <scope>NUCLEOTIDE SEQUENCE [LARGE SCALE GENOMIC DNA]</scope>
    <source>
        <strain evidence="9">LX32</strain>
    </source>
</reference>